<gene>
    <name evidence="2" type="ORF">BRADI_4g23930v3</name>
</gene>
<sequence>MSRRQKPADDDDSDGGEQWTVAGYRGAAASGGSSCSGQAAAAREAPGGLQWHLRERQPAVEDHAEAGRPTMGSRGAAAGSESSIVERPRAVGKELDAKEGRRQTRRVVAEES</sequence>
<reference evidence="2" key="2">
    <citation type="submission" date="2017-06" db="EMBL/GenBank/DDBJ databases">
        <title>WGS assembly of Brachypodium distachyon.</title>
        <authorList>
            <consortium name="The International Brachypodium Initiative"/>
            <person name="Lucas S."/>
            <person name="Harmon-Smith M."/>
            <person name="Lail K."/>
            <person name="Tice H."/>
            <person name="Grimwood J."/>
            <person name="Bruce D."/>
            <person name="Barry K."/>
            <person name="Shu S."/>
            <person name="Lindquist E."/>
            <person name="Wang M."/>
            <person name="Pitluck S."/>
            <person name="Vogel J.P."/>
            <person name="Garvin D.F."/>
            <person name="Mockler T.C."/>
            <person name="Schmutz J."/>
            <person name="Rokhsar D."/>
            <person name="Bevan M.W."/>
        </authorList>
    </citation>
    <scope>NUCLEOTIDE SEQUENCE</scope>
    <source>
        <strain evidence="2">Bd21</strain>
    </source>
</reference>
<evidence type="ECO:0000313" key="3">
    <source>
        <dbReference type="EnsemblPlants" id="KQJ89169"/>
    </source>
</evidence>
<name>I1IN01_BRADI</name>
<dbReference type="Proteomes" id="UP000008810">
    <property type="component" value="Chromosome 4"/>
</dbReference>
<evidence type="ECO:0000313" key="4">
    <source>
        <dbReference type="Proteomes" id="UP000008810"/>
    </source>
</evidence>
<dbReference type="AlphaFoldDB" id="I1IN01"/>
<evidence type="ECO:0000256" key="1">
    <source>
        <dbReference type="SAM" id="MobiDB-lite"/>
    </source>
</evidence>
<feature type="compositionally biased region" description="Basic and acidic residues" evidence="1">
    <location>
        <begin position="84"/>
        <end position="112"/>
    </location>
</feature>
<feature type="compositionally biased region" description="Low complexity" evidence="1">
    <location>
        <begin position="22"/>
        <end position="42"/>
    </location>
</feature>
<organism evidence="3">
    <name type="scientific">Brachypodium distachyon</name>
    <name type="common">Purple false brome</name>
    <name type="synonym">Trachynia distachya</name>
    <dbReference type="NCBI Taxonomy" id="15368"/>
    <lineage>
        <taxon>Eukaryota</taxon>
        <taxon>Viridiplantae</taxon>
        <taxon>Streptophyta</taxon>
        <taxon>Embryophyta</taxon>
        <taxon>Tracheophyta</taxon>
        <taxon>Spermatophyta</taxon>
        <taxon>Magnoliopsida</taxon>
        <taxon>Liliopsida</taxon>
        <taxon>Poales</taxon>
        <taxon>Poaceae</taxon>
        <taxon>BOP clade</taxon>
        <taxon>Pooideae</taxon>
        <taxon>Stipodae</taxon>
        <taxon>Brachypodieae</taxon>
        <taxon>Brachypodium</taxon>
    </lineage>
</organism>
<protein>
    <recommendedName>
        <fullName evidence="5">DUF834 domain-containing protein</fullName>
    </recommendedName>
</protein>
<dbReference type="Gramene" id="KQJ89169">
    <property type="protein sequence ID" value="KQJ89169"/>
    <property type="gene ID" value="BRADI_4g23930v3"/>
</dbReference>
<evidence type="ECO:0008006" key="5">
    <source>
        <dbReference type="Google" id="ProtNLM"/>
    </source>
</evidence>
<dbReference type="InParanoid" id="I1IN01"/>
<dbReference type="HOGENOM" id="CLU_2149319_0_0_1"/>
<evidence type="ECO:0000313" key="2">
    <source>
        <dbReference type="EMBL" id="KQJ89169.1"/>
    </source>
</evidence>
<feature type="compositionally biased region" description="Low complexity" evidence="1">
    <location>
        <begin position="72"/>
        <end position="83"/>
    </location>
</feature>
<feature type="region of interest" description="Disordered" evidence="1">
    <location>
        <begin position="1"/>
        <end position="112"/>
    </location>
</feature>
<reference evidence="3" key="3">
    <citation type="submission" date="2018-08" db="UniProtKB">
        <authorList>
            <consortium name="EnsemblPlants"/>
        </authorList>
    </citation>
    <scope>IDENTIFICATION</scope>
    <source>
        <strain evidence="3">cv. Bd21</strain>
    </source>
</reference>
<dbReference type="EnsemblPlants" id="KQJ89169">
    <property type="protein sequence ID" value="KQJ89169"/>
    <property type="gene ID" value="BRADI_4g23930v3"/>
</dbReference>
<feature type="compositionally biased region" description="Basic and acidic residues" evidence="1">
    <location>
        <begin position="52"/>
        <end position="66"/>
    </location>
</feature>
<dbReference type="EMBL" id="CM000883">
    <property type="protein sequence ID" value="KQJ89169.1"/>
    <property type="molecule type" value="Genomic_DNA"/>
</dbReference>
<keyword evidence="4" id="KW-1185">Reference proteome</keyword>
<reference evidence="2 3" key="1">
    <citation type="journal article" date="2010" name="Nature">
        <title>Genome sequencing and analysis of the model grass Brachypodium distachyon.</title>
        <authorList>
            <consortium name="International Brachypodium Initiative"/>
        </authorList>
    </citation>
    <scope>NUCLEOTIDE SEQUENCE [LARGE SCALE GENOMIC DNA]</scope>
    <source>
        <strain evidence="2 3">Bd21</strain>
    </source>
</reference>
<accession>I1IN01</accession>
<proteinExistence type="predicted"/>